<dbReference type="Proteomes" id="UP000685013">
    <property type="component" value="Chromosome 4"/>
</dbReference>
<accession>A0AAV6NSJ9</accession>
<keyword evidence="3" id="KW-1185">Reference proteome</keyword>
<feature type="signal peptide" evidence="1">
    <location>
        <begin position="1"/>
        <end position="31"/>
    </location>
</feature>
<feature type="non-terminal residue" evidence="2">
    <location>
        <position position="1"/>
    </location>
</feature>
<name>A0AAV6NSJ9_9ROSI</name>
<sequence length="118" mass="13479">MNTFFKLNNLHNKKAGSLLLALLGSATLLQGQLLHPAPESQWEQSLQIIRPRSIHQSIELGRAGGRASSLPLVAAAVLPPPSPSKFACRITFHVKKLKAKWKWKWEWKWELMKSERRF</sequence>
<organism evidence="2 3">
    <name type="scientific">Cucurbita argyrosperma subsp. sororia</name>
    <dbReference type="NCBI Taxonomy" id="37648"/>
    <lineage>
        <taxon>Eukaryota</taxon>
        <taxon>Viridiplantae</taxon>
        <taxon>Streptophyta</taxon>
        <taxon>Embryophyta</taxon>
        <taxon>Tracheophyta</taxon>
        <taxon>Spermatophyta</taxon>
        <taxon>Magnoliopsida</taxon>
        <taxon>eudicotyledons</taxon>
        <taxon>Gunneridae</taxon>
        <taxon>Pentapetalae</taxon>
        <taxon>rosids</taxon>
        <taxon>fabids</taxon>
        <taxon>Cucurbitales</taxon>
        <taxon>Cucurbitaceae</taxon>
        <taxon>Cucurbiteae</taxon>
        <taxon>Cucurbita</taxon>
    </lineage>
</organism>
<proteinExistence type="predicted"/>
<dbReference type="AlphaFoldDB" id="A0AAV6NSJ9"/>
<keyword evidence="1" id="KW-0732">Signal</keyword>
<evidence type="ECO:0000313" key="3">
    <source>
        <dbReference type="Proteomes" id="UP000685013"/>
    </source>
</evidence>
<protein>
    <submittedName>
        <fullName evidence="2">Uncharacterized protein</fullName>
    </submittedName>
</protein>
<feature type="chain" id="PRO_5043428569" evidence="1">
    <location>
        <begin position="32"/>
        <end position="118"/>
    </location>
</feature>
<evidence type="ECO:0000256" key="1">
    <source>
        <dbReference type="SAM" id="SignalP"/>
    </source>
</evidence>
<comment type="caution">
    <text evidence="2">The sequence shown here is derived from an EMBL/GenBank/DDBJ whole genome shotgun (WGS) entry which is preliminary data.</text>
</comment>
<dbReference type="EMBL" id="JAGKQH010000004">
    <property type="protein sequence ID" value="KAG6601342.1"/>
    <property type="molecule type" value="Genomic_DNA"/>
</dbReference>
<reference evidence="2 3" key="1">
    <citation type="journal article" date="2021" name="Hortic Res">
        <title>The domestication of Cucurbita argyrosperma as revealed by the genome of its wild relative.</title>
        <authorList>
            <person name="Barrera-Redondo J."/>
            <person name="Sanchez-de la Vega G."/>
            <person name="Aguirre-Liguori J.A."/>
            <person name="Castellanos-Morales G."/>
            <person name="Gutierrez-Guerrero Y.T."/>
            <person name="Aguirre-Dugua X."/>
            <person name="Aguirre-Planter E."/>
            <person name="Tenaillon M.I."/>
            <person name="Lira-Saade R."/>
            <person name="Eguiarte L.E."/>
        </authorList>
    </citation>
    <scope>NUCLEOTIDE SEQUENCE [LARGE SCALE GENOMIC DNA]</scope>
    <source>
        <strain evidence="2">JBR-2021</strain>
    </source>
</reference>
<gene>
    <name evidence="2" type="ORF">SDJN03_06575</name>
</gene>
<evidence type="ECO:0000313" key="2">
    <source>
        <dbReference type="EMBL" id="KAG6601342.1"/>
    </source>
</evidence>